<name>D7FWG3_ECTSI</name>
<feature type="transmembrane region" description="Helical" evidence="2">
    <location>
        <begin position="21"/>
        <end position="44"/>
    </location>
</feature>
<organism evidence="3 4">
    <name type="scientific">Ectocarpus siliculosus</name>
    <name type="common">Brown alga</name>
    <name type="synonym">Conferva siliculosa</name>
    <dbReference type="NCBI Taxonomy" id="2880"/>
    <lineage>
        <taxon>Eukaryota</taxon>
        <taxon>Sar</taxon>
        <taxon>Stramenopiles</taxon>
        <taxon>Ochrophyta</taxon>
        <taxon>PX clade</taxon>
        <taxon>Phaeophyceae</taxon>
        <taxon>Ectocarpales</taxon>
        <taxon>Ectocarpaceae</taxon>
        <taxon>Ectocarpus</taxon>
    </lineage>
</organism>
<dbReference type="AlphaFoldDB" id="D7FWG3"/>
<keyword evidence="4" id="KW-1185">Reference proteome</keyword>
<keyword evidence="2" id="KW-1133">Transmembrane helix</keyword>
<accession>D7FWG3</accession>
<protein>
    <submittedName>
        <fullName evidence="3">Uncharacterized protein</fullName>
    </submittedName>
</protein>
<gene>
    <name evidence="3" type="ORF">Esi_0305_0016</name>
</gene>
<reference evidence="3 4" key="1">
    <citation type="journal article" date="2010" name="Nature">
        <title>The Ectocarpus genome and the independent evolution of multicellularity in brown algae.</title>
        <authorList>
            <person name="Cock J.M."/>
            <person name="Sterck L."/>
            <person name="Rouze P."/>
            <person name="Scornet D."/>
            <person name="Allen A.E."/>
            <person name="Amoutzias G."/>
            <person name="Anthouard V."/>
            <person name="Artiguenave F."/>
            <person name="Aury J.M."/>
            <person name="Badger J.H."/>
            <person name="Beszteri B."/>
            <person name="Billiau K."/>
            <person name="Bonnet E."/>
            <person name="Bothwell J.H."/>
            <person name="Bowler C."/>
            <person name="Boyen C."/>
            <person name="Brownlee C."/>
            <person name="Carrano C.J."/>
            <person name="Charrier B."/>
            <person name="Cho G.Y."/>
            <person name="Coelho S.M."/>
            <person name="Collen J."/>
            <person name="Corre E."/>
            <person name="Da Silva C."/>
            <person name="Delage L."/>
            <person name="Delaroque N."/>
            <person name="Dittami S.M."/>
            <person name="Doulbeau S."/>
            <person name="Elias M."/>
            <person name="Farnham G."/>
            <person name="Gachon C.M."/>
            <person name="Gschloessl B."/>
            <person name="Heesch S."/>
            <person name="Jabbari K."/>
            <person name="Jubin C."/>
            <person name="Kawai H."/>
            <person name="Kimura K."/>
            <person name="Kloareg B."/>
            <person name="Kupper F.C."/>
            <person name="Lang D."/>
            <person name="Le Bail A."/>
            <person name="Leblanc C."/>
            <person name="Lerouge P."/>
            <person name="Lohr M."/>
            <person name="Lopez P.J."/>
            <person name="Martens C."/>
            <person name="Maumus F."/>
            <person name="Michel G."/>
            <person name="Miranda-Saavedra D."/>
            <person name="Morales J."/>
            <person name="Moreau H."/>
            <person name="Motomura T."/>
            <person name="Nagasato C."/>
            <person name="Napoli C.A."/>
            <person name="Nelson D.R."/>
            <person name="Nyvall-Collen P."/>
            <person name="Peters A.F."/>
            <person name="Pommier C."/>
            <person name="Potin P."/>
            <person name="Poulain J."/>
            <person name="Quesneville H."/>
            <person name="Read B."/>
            <person name="Rensing S.A."/>
            <person name="Ritter A."/>
            <person name="Rousvoal S."/>
            <person name="Samanta M."/>
            <person name="Samson G."/>
            <person name="Schroeder D.C."/>
            <person name="Segurens B."/>
            <person name="Strittmatter M."/>
            <person name="Tonon T."/>
            <person name="Tregear J.W."/>
            <person name="Valentin K."/>
            <person name="von Dassow P."/>
            <person name="Yamagishi T."/>
            <person name="Van de Peer Y."/>
            <person name="Wincker P."/>
        </authorList>
    </citation>
    <scope>NUCLEOTIDE SEQUENCE [LARGE SCALE GENOMIC DNA]</scope>
    <source>
        <strain evidence="4">Ec32 / CCAP1310/4</strain>
    </source>
</reference>
<evidence type="ECO:0000256" key="2">
    <source>
        <dbReference type="SAM" id="Phobius"/>
    </source>
</evidence>
<keyword evidence="2" id="KW-0812">Transmembrane</keyword>
<dbReference type="InParanoid" id="D7FWG3"/>
<dbReference type="EMBL" id="FN649760">
    <property type="protein sequence ID" value="CBJ32051.1"/>
    <property type="molecule type" value="Genomic_DNA"/>
</dbReference>
<keyword evidence="2" id="KW-0472">Membrane</keyword>
<proteinExistence type="predicted"/>
<feature type="region of interest" description="Disordered" evidence="1">
    <location>
        <begin position="66"/>
        <end position="87"/>
    </location>
</feature>
<sequence length="104" mass="11381">MNDEQAAADALRSERPDEVQIGVVVLPLVLSAALVTVVVAYRCFANRLRRDRLALERQEEVEEIRAARGREEAGEGGSPHRSAAMAGLGKDQYMSAYKKLLAQA</sequence>
<evidence type="ECO:0000256" key="1">
    <source>
        <dbReference type="SAM" id="MobiDB-lite"/>
    </source>
</evidence>
<dbReference type="Proteomes" id="UP000002630">
    <property type="component" value="Unassembled WGS sequence"/>
</dbReference>
<evidence type="ECO:0000313" key="3">
    <source>
        <dbReference type="EMBL" id="CBJ32051.1"/>
    </source>
</evidence>
<evidence type="ECO:0000313" key="4">
    <source>
        <dbReference type="Proteomes" id="UP000002630"/>
    </source>
</evidence>